<evidence type="ECO:0000256" key="2">
    <source>
        <dbReference type="ARBA" id="ARBA00022448"/>
    </source>
</evidence>
<evidence type="ECO:0000256" key="8">
    <source>
        <dbReference type="PROSITE-ProRule" id="PRU01360"/>
    </source>
</evidence>
<keyword evidence="13" id="KW-1185">Reference proteome</keyword>
<dbReference type="Pfam" id="PF00593">
    <property type="entry name" value="TonB_dep_Rec_b-barrel"/>
    <property type="match status" value="1"/>
</dbReference>
<dbReference type="RefSeq" id="WP_245904048.1">
    <property type="nucleotide sequence ID" value="NZ_QICL01000007.1"/>
</dbReference>
<sequence>MKHKSQLAHILMGKCFQRTSFAAIALSVCCSGNFLFASENTSLNFNEGSLLVEQQQTNRVQGQIIDKAGEPLSGVTITVKGSTNGTISDLDGKYSINVPDQNATLIFSYLGFTTQEVPVGGKPAINVTLSEDTQVLGEVVVTALGIRRQARSIGYSTTQVSGSDFTESRDINLGNALTGKVAGVSVSNNATGPGGSSRVVIRGNASLTGNNQPLYVIDGIPYDNSTQGNSGTWGGAEMGDGLSNISADDIADIQVLKGAAASALYGYRGGNGAILITTKSGSKGVEGIGIEVNNNLTFNTIYDHREFQKVYGQGTQGKRPMSQTAAIESYSSSWGEKMDGGKAINFLGDEYAYNPVDNWKNFYNTGITNQTSVALSGKGGDKVVYRIGFSNITDASVIPNSGLRQQGVNMNTTYNITPKVHLTVTANYIFEKVRNRANLSDGNANVNATLLYLANSYDVRWLKPAVDANRSELLPGNNVYFNNPYFLTHERSNSTRRNRLTTGATLKYDITDWLYAQGQVTRDGYIMDYQLIIPTGAGADPGGKIEEWERNYYELNGNYLLGFNKKVDESFSISATFGGNTQRTVNKSFGTDGGIGPFIIPFFYSANNVANRPYTQTYSEYRVNSVYGTADFGFKDYLFLNFTGRNDWFSTLNPDNNHYFYPSVSTSFMFSEAFKMPDWVYSGKLRASYAESSNGTIPYQNYLTYSLETFKIQGQSVGKVTNRNIPNANLKPVKIQEWEAGLNVQFLNNRLGFDMAVYKKKTTDDITTVSTSYTSGYYGAVMNIGEIQNKGIEAMVYAVPVKTNDFMWNTSFNIAYNNSEILYLGGVNSLSIEGAQARNGTAVIMNIIGDPYGQIVGYKYKTNENGDRIYDKDGYAVRSDNQEVLGNGIFKVTGGFRNDFTYKDFSMSMLFDYKFGAKIFSGTNLNLYSAGLQEETLGGRVGGYVGKGVVNTGTADNPVWAPNTKAVDAQLYWRRISSENPIDEEFVYDASFIKLRELSIAYRVPQSMIRGSFVKALSLSLVGRNVWTLLKHTPNIDPESAYNNTNGQGLELNGYPPTRSIGFNVNVKF</sequence>
<dbReference type="InterPro" id="IPR037066">
    <property type="entry name" value="Plug_dom_sf"/>
</dbReference>
<keyword evidence="3 8" id="KW-1134">Transmembrane beta strand</keyword>
<organism evidence="12 13">
    <name type="scientific">Dysgonomonas alginatilytica</name>
    <dbReference type="NCBI Taxonomy" id="1605892"/>
    <lineage>
        <taxon>Bacteria</taxon>
        <taxon>Pseudomonadati</taxon>
        <taxon>Bacteroidota</taxon>
        <taxon>Bacteroidia</taxon>
        <taxon>Bacteroidales</taxon>
        <taxon>Dysgonomonadaceae</taxon>
        <taxon>Dysgonomonas</taxon>
    </lineage>
</organism>
<dbReference type="Gene3D" id="2.40.170.20">
    <property type="entry name" value="TonB-dependent receptor, beta-barrel domain"/>
    <property type="match status" value="1"/>
</dbReference>
<evidence type="ECO:0000256" key="4">
    <source>
        <dbReference type="ARBA" id="ARBA00022692"/>
    </source>
</evidence>
<evidence type="ECO:0000256" key="7">
    <source>
        <dbReference type="ARBA" id="ARBA00023237"/>
    </source>
</evidence>
<protein>
    <submittedName>
        <fullName evidence="12">TonB-linked SusC/RagA family outer membrane protein</fullName>
    </submittedName>
</protein>
<dbReference type="InterPro" id="IPR036942">
    <property type="entry name" value="Beta-barrel_TonB_sf"/>
</dbReference>
<evidence type="ECO:0000259" key="11">
    <source>
        <dbReference type="Pfam" id="PF07715"/>
    </source>
</evidence>
<dbReference type="InterPro" id="IPR039426">
    <property type="entry name" value="TonB-dep_rcpt-like"/>
</dbReference>
<dbReference type="InterPro" id="IPR012910">
    <property type="entry name" value="Plug_dom"/>
</dbReference>
<dbReference type="InterPro" id="IPR023996">
    <property type="entry name" value="TonB-dep_OMP_SusC/RagA"/>
</dbReference>
<dbReference type="EMBL" id="QICL01000007">
    <property type="protein sequence ID" value="PXV65534.1"/>
    <property type="molecule type" value="Genomic_DNA"/>
</dbReference>
<dbReference type="InterPro" id="IPR023997">
    <property type="entry name" value="TonB-dep_OMP_SusC/RagA_CS"/>
</dbReference>
<dbReference type="AlphaFoldDB" id="A0A2V3PSD5"/>
<dbReference type="FunFam" id="2.170.130.10:FF:000023">
    <property type="entry name" value="SusC/RagA family TonB-linked outer membrane protein"/>
    <property type="match status" value="1"/>
</dbReference>
<name>A0A2V3PSD5_9BACT</name>
<evidence type="ECO:0000256" key="6">
    <source>
        <dbReference type="ARBA" id="ARBA00023136"/>
    </source>
</evidence>
<dbReference type="NCBIfam" id="TIGR04056">
    <property type="entry name" value="OMP_RagA_SusC"/>
    <property type="match status" value="1"/>
</dbReference>
<evidence type="ECO:0000313" key="12">
    <source>
        <dbReference type="EMBL" id="PXV65534.1"/>
    </source>
</evidence>
<keyword evidence="5 9" id="KW-0798">TonB box</keyword>
<dbReference type="SUPFAM" id="SSF49464">
    <property type="entry name" value="Carboxypeptidase regulatory domain-like"/>
    <property type="match status" value="1"/>
</dbReference>
<dbReference type="Gene3D" id="2.60.40.1120">
    <property type="entry name" value="Carboxypeptidase-like, regulatory domain"/>
    <property type="match status" value="1"/>
</dbReference>
<dbReference type="GO" id="GO:0009279">
    <property type="term" value="C:cell outer membrane"/>
    <property type="evidence" value="ECO:0007669"/>
    <property type="project" value="UniProtKB-SubCell"/>
</dbReference>
<dbReference type="Gene3D" id="2.170.130.10">
    <property type="entry name" value="TonB-dependent receptor, plug domain"/>
    <property type="match status" value="1"/>
</dbReference>
<comment type="similarity">
    <text evidence="8 9">Belongs to the TonB-dependent receptor family.</text>
</comment>
<dbReference type="InterPro" id="IPR000531">
    <property type="entry name" value="Beta-barrel_TonB"/>
</dbReference>
<proteinExistence type="inferred from homology"/>
<dbReference type="SUPFAM" id="SSF56935">
    <property type="entry name" value="Porins"/>
    <property type="match status" value="1"/>
</dbReference>
<dbReference type="PROSITE" id="PS52016">
    <property type="entry name" value="TONB_DEPENDENT_REC_3"/>
    <property type="match status" value="1"/>
</dbReference>
<evidence type="ECO:0000259" key="10">
    <source>
        <dbReference type="Pfam" id="PF00593"/>
    </source>
</evidence>
<dbReference type="NCBIfam" id="TIGR04057">
    <property type="entry name" value="SusC_RagA_signa"/>
    <property type="match status" value="1"/>
</dbReference>
<keyword evidence="7 8" id="KW-0998">Cell outer membrane</keyword>
<keyword evidence="6 8" id="KW-0472">Membrane</keyword>
<accession>A0A2V3PSD5</accession>
<dbReference type="Proteomes" id="UP000247973">
    <property type="component" value="Unassembled WGS sequence"/>
</dbReference>
<comment type="caution">
    <text evidence="12">The sequence shown here is derived from an EMBL/GenBank/DDBJ whole genome shotgun (WGS) entry which is preliminary data.</text>
</comment>
<feature type="domain" description="TonB-dependent receptor-like beta-barrel" evidence="10">
    <location>
        <begin position="456"/>
        <end position="837"/>
    </location>
</feature>
<keyword evidence="4 8" id="KW-0812">Transmembrane</keyword>
<comment type="subcellular location">
    <subcellularLocation>
        <location evidence="1 8">Cell outer membrane</location>
        <topology evidence="1 8">Multi-pass membrane protein</topology>
    </subcellularLocation>
</comment>
<gene>
    <name evidence="12" type="ORF">CLV62_107131</name>
</gene>
<evidence type="ECO:0000313" key="13">
    <source>
        <dbReference type="Proteomes" id="UP000247973"/>
    </source>
</evidence>
<dbReference type="Pfam" id="PF07715">
    <property type="entry name" value="Plug"/>
    <property type="match status" value="1"/>
</dbReference>
<evidence type="ECO:0000256" key="3">
    <source>
        <dbReference type="ARBA" id="ARBA00022452"/>
    </source>
</evidence>
<evidence type="ECO:0000256" key="5">
    <source>
        <dbReference type="ARBA" id="ARBA00023077"/>
    </source>
</evidence>
<evidence type="ECO:0000256" key="9">
    <source>
        <dbReference type="RuleBase" id="RU003357"/>
    </source>
</evidence>
<dbReference type="InterPro" id="IPR008969">
    <property type="entry name" value="CarboxyPept-like_regulatory"/>
</dbReference>
<evidence type="ECO:0000256" key="1">
    <source>
        <dbReference type="ARBA" id="ARBA00004571"/>
    </source>
</evidence>
<dbReference type="Pfam" id="PF13715">
    <property type="entry name" value="CarbopepD_reg_2"/>
    <property type="match status" value="1"/>
</dbReference>
<reference evidence="12 13" key="1">
    <citation type="submission" date="2018-03" db="EMBL/GenBank/DDBJ databases">
        <title>Genomic Encyclopedia of Archaeal and Bacterial Type Strains, Phase II (KMG-II): from individual species to whole genera.</title>
        <authorList>
            <person name="Goeker M."/>
        </authorList>
    </citation>
    <scope>NUCLEOTIDE SEQUENCE [LARGE SCALE GENOMIC DNA]</scope>
    <source>
        <strain evidence="12 13">DSM 100214</strain>
    </source>
</reference>
<feature type="domain" description="TonB-dependent receptor plug" evidence="11">
    <location>
        <begin position="151"/>
        <end position="273"/>
    </location>
</feature>
<keyword evidence="2 8" id="KW-0813">Transport</keyword>
<dbReference type="FunFam" id="2.60.40.1120:FF:000003">
    <property type="entry name" value="Outer membrane protein Omp121"/>
    <property type="match status" value="1"/>
</dbReference>